<accession>A0A9I9CUN2</accession>
<evidence type="ECO:0000313" key="2">
    <source>
        <dbReference type="EnsemblPlants" id="MELO3C008565.2.1"/>
    </source>
</evidence>
<dbReference type="EnsemblPlants" id="MELO3C008565.2.1">
    <property type="protein sequence ID" value="MELO3C008565.2.1"/>
    <property type="gene ID" value="MELO3C008565.2"/>
</dbReference>
<sequence>MTKMMIGARTPLSVKINDEIVEFKTVNMEDFRDPHVNHGRASSEKGEDLIVVEDNNP</sequence>
<evidence type="ECO:0000256" key="1">
    <source>
        <dbReference type="SAM" id="MobiDB-lite"/>
    </source>
</evidence>
<feature type="compositionally biased region" description="Basic and acidic residues" evidence="1">
    <location>
        <begin position="34"/>
        <end position="48"/>
    </location>
</feature>
<feature type="region of interest" description="Disordered" evidence="1">
    <location>
        <begin position="34"/>
        <end position="57"/>
    </location>
</feature>
<organism evidence="2">
    <name type="scientific">Cucumis melo</name>
    <name type="common">Muskmelon</name>
    <dbReference type="NCBI Taxonomy" id="3656"/>
    <lineage>
        <taxon>Eukaryota</taxon>
        <taxon>Viridiplantae</taxon>
        <taxon>Streptophyta</taxon>
        <taxon>Embryophyta</taxon>
        <taxon>Tracheophyta</taxon>
        <taxon>Spermatophyta</taxon>
        <taxon>Magnoliopsida</taxon>
        <taxon>eudicotyledons</taxon>
        <taxon>Gunneridae</taxon>
        <taxon>Pentapetalae</taxon>
        <taxon>rosids</taxon>
        <taxon>fabids</taxon>
        <taxon>Cucurbitales</taxon>
        <taxon>Cucurbitaceae</taxon>
        <taxon>Benincaseae</taxon>
        <taxon>Cucumis</taxon>
    </lineage>
</organism>
<name>A0A9I9CUN2_CUCME</name>
<reference evidence="2" key="1">
    <citation type="submission" date="2023-03" db="UniProtKB">
        <authorList>
            <consortium name="EnsemblPlants"/>
        </authorList>
    </citation>
    <scope>IDENTIFICATION</scope>
</reference>
<dbReference type="AlphaFoldDB" id="A0A9I9CUN2"/>
<proteinExistence type="predicted"/>
<dbReference type="Gramene" id="MELO3C008565.2.1">
    <property type="protein sequence ID" value="MELO3C008565.2.1"/>
    <property type="gene ID" value="MELO3C008565.2"/>
</dbReference>
<protein>
    <submittedName>
        <fullName evidence="2">Uncharacterized protein</fullName>
    </submittedName>
</protein>